<dbReference type="RefSeq" id="WP_012935512.1">
    <property type="nucleotide sequence ID" value="NC_013739.1"/>
</dbReference>
<dbReference type="STRING" id="469383.Cwoe_4044"/>
<evidence type="ECO:0000259" key="3">
    <source>
        <dbReference type="Pfam" id="PF22725"/>
    </source>
</evidence>
<dbReference type="Gene3D" id="3.40.50.720">
    <property type="entry name" value="NAD(P)-binding Rossmann-like Domain"/>
    <property type="match status" value="1"/>
</dbReference>
<gene>
    <name evidence="4" type="ordered locus">Cwoe_4044</name>
</gene>
<evidence type="ECO:0000313" key="4">
    <source>
        <dbReference type="EMBL" id="ADB52461.1"/>
    </source>
</evidence>
<dbReference type="SUPFAM" id="SSF55347">
    <property type="entry name" value="Glyceraldehyde-3-phosphate dehydrogenase-like, C-terminal domain"/>
    <property type="match status" value="1"/>
</dbReference>
<dbReference type="GO" id="GO:0016491">
    <property type="term" value="F:oxidoreductase activity"/>
    <property type="evidence" value="ECO:0007669"/>
    <property type="project" value="UniProtKB-KW"/>
</dbReference>
<dbReference type="Pfam" id="PF22725">
    <property type="entry name" value="GFO_IDH_MocA_C3"/>
    <property type="match status" value="1"/>
</dbReference>
<accession>D3F4K4</accession>
<dbReference type="InterPro" id="IPR036291">
    <property type="entry name" value="NAD(P)-bd_dom_sf"/>
</dbReference>
<dbReference type="HOGENOM" id="CLU_023194_1_3_11"/>
<feature type="domain" description="GFO/IDH/MocA-like oxidoreductase" evidence="3">
    <location>
        <begin position="134"/>
        <end position="250"/>
    </location>
</feature>
<evidence type="ECO:0000256" key="1">
    <source>
        <dbReference type="ARBA" id="ARBA00023002"/>
    </source>
</evidence>
<dbReference type="SUPFAM" id="SSF51735">
    <property type="entry name" value="NAD(P)-binding Rossmann-fold domains"/>
    <property type="match status" value="1"/>
</dbReference>
<evidence type="ECO:0000313" key="5">
    <source>
        <dbReference type="Proteomes" id="UP000008229"/>
    </source>
</evidence>
<proteinExistence type="predicted"/>
<dbReference type="InterPro" id="IPR000683">
    <property type="entry name" value="Gfo/Idh/MocA-like_OxRdtase_N"/>
</dbReference>
<keyword evidence="1" id="KW-0560">Oxidoreductase</keyword>
<dbReference type="Gene3D" id="3.30.360.10">
    <property type="entry name" value="Dihydrodipicolinate Reductase, domain 2"/>
    <property type="match status" value="1"/>
</dbReference>
<dbReference type="PANTHER" id="PTHR43818">
    <property type="entry name" value="BCDNA.GH03377"/>
    <property type="match status" value="1"/>
</dbReference>
<dbReference type="eggNOG" id="COG0673">
    <property type="taxonomic scope" value="Bacteria"/>
</dbReference>
<reference evidence="4 5" key="1">
    <citation type="journal article" date="2010" name="Stand. Genomic Sci.">
        <title>Complete genome sequence of Conexibacter woesei type strain (ID131577).</title>
        <authorList>
            <person name="Pukall R."/>
            <person name="Lapidus A."/>
            <person name="Glavina Del Rio T."/>
            <person name="Copeland A."/>
            <person name="Tice H."/>
            <person name="Cheng J.-F."/>
            <person name="Lucas S."/>
            <person name="Chen F."/>
            <person name="Nolan M."/>
            <person name="Bruce D."/>
            <person name="Goodwin L."/>
            <person name="Pitluck S."/>
            <person name="Mavromatis K."/>
            <person name="Ivanova N."/>
            <person name="Ovchinnikova G."/>
            <person name="Pati A."/>
            <person name="Chen A."/>
            <person name="Palaniappan K."/>
            <person name="Land M."/>
            <person name="Hauser L."/>
            <person name="Chang Y.-J."/>
            <person name="Jeffries C.D."/>
            <person name="Chain P."/>
            <person name="Meincke L."/>
            <person name="Sims D."/>
            <person name="Brettin T."/>
            <person name="Detter J.C."/>
            <person name="Rohde M."/>
            <person name="Goeker M."/>
            <person name="Bristow J."/>
            <person name="Eisen J.A."/>
            <person name="Markowitz V."/>
            <person name="Kyrpides N.C."/>
            <person name="Klenk H.-P."/>
            <person name="Hugenholtz P."/>
        </authorList>
    </citation>
    <scope>NUCLEOTIDE SEQUENCE [LARGE SCALE GENOMIC DNA]</scope>
    <source>
        <strain evidence="5">DSM 14684 / CIP 108061 / JCM 11494 / NBRC 100937 / ID131577</strain>
    </source>
</reference>
<dbReference type="OrthoDB" id="256869at2"/>
<organism evidence="4 5">
    <name type="scientific">Conexibacter woesei (strain DSM 14684 / CCUG 47730 / CIP 108061 / JCM 11494 / NBRC 100937 / ID131577)</name>
    <dbReference type="NCBI Taxonomy" id="469383"/>
    <lineage>
        <taxon>Bacteria</taxon>
        <taxon>Bacillati</taxon>
        <taxon>Actinomycetota</taxon>
        <taxon>Thermoleophilia</taxon>
        <taxon>Solirubrobacterales</taxon>
        <taxon>Conexibacteraceae</taxon>
        <taxon>Conexibacter</taxon>
    </lineage>
</organism>
<keyword evidence="5" id="KW-1185">Reference proteome</keyword>
<dbReference type="InterPro" id="IPR050463">
    <property type="entry name" value="Gfo/Idh/MocA_oxidrdct_glycsds"/>
</dbReference>
<sequence length="338" mass="35135">MAERRVIGVGVIGLGEIGQFHLRGYERSPGARVAAVTDLSGELLARTAAATGATAHSSIGALLADPAVEVVSVCLPHHLHLPVALQAIAAGKHLLVEKPLALTVAECDEIVAAAEAAGVTVGVQHNQLFHGPHVRAQELIDSGAIGRPVHIRLRLGIGGKLDGWRADPKVVGGGLLFDAGVHRFYMARKLFGEVAEVRALVDRGLDVGEDQAVVTLRFENGALGVIDANYHCPPGAFDDAIEIVGSDGMLYLSGCEAEFEGFRTGPALRVYDGSWRDERVPQGDWADSVAASIDAFVVALAAGEPPPVTAAEGRRIVELIHQAYTSAAAGDPGGAGAT</sequence>
<protein>
    <submittedName>
        <fullName evidence="4">Oxidoreductase domain protein</fullName>
    </submittedName>
</protein>
<dbReference type="KEGG" id="cwo:Cwoe_4044"/>
<evidence type="ECO:0000259" key="2">
    <source>
        <dbReference type="Pfam" id="PF01408"/>
    </source>
</evidence>
<dbReference type="PANTHER" id="PTHR43818:SF11">
    <property type="entry name" value="BCDNA.GH03377"/>
    <property type="match status" value="1"/>
</dbReference>
<dbReference type="Proteomes" id="UP000008229">
    <property type="component" value="Chromosome"/>
</dbReference>
<feature type="domain" description="Gfo/Idh/MocA-like oxidoreductase N-terminal" evidence="2">
    <location>
        <begin position="7"/>
        <end position="125"/>
    </location>
</feature>
<dbReference type="InterPro" id="IPR055170">
    <property type="entry name" value="GFO_IDH_MocA-like_dom"/>
</dbReference>
<reference evidence="5" key="2">
    <citation type="submission" date="2010-01" db="EMBL/GenBank/DDBJ databases">
        <title>The complete genome of Conexibacter woesei DSM 14684.</title>
        <authorList>
            <consortium name="US DOE Joint Genome Institute (JGI-PGF)"/>
            <person name="Lucas S."/>
            <person name="Copeland A."/>
            <person name="Lapidus A."/>
            <person name="Glavina del Rio T."/>
            <person name="Dalin E."/>
            <person name="Tice H."/>
            <person name="Bruce D."/>
            <person name="Goodwin L."/>
            <person name="Pitluck S."/>
            <person name="Kyrpides N."/>
            <person name="Mavromatis K."/>
            <person name="Ivanova N."/>
            <person name="Mikhailova N."/>
            <person name="Chertkov O."/>
            <person name="Brettin T."/>
            <person name="Detter J.C."/>
            <person name="Han C."/>
            <person name="Larimer F."/>
            <person name="Land M."/>
            <person name="Hauser L."/>
            <person name="Markowitz V."/>
            <person name="Cheng J.-F."/>
            <person name="Hugenholtz P."/>
            <person name="Woyke T."/>
            <person name="Wu D."/>
            <person name="Pukall R."/>
            <person name="Steenblock K."/>
            <person name="Schneider S."/>
            <person name="Klenk H.-P."/>
            <person name="Eisen J.A."/>
        </authorList>
    </citation>
    <scope>NUCLEOTIDE SEQUENCE [LARGE SCALE GENOMIC DNA]</scope>
    <source>
        <strain evidence="5">DSM 14684 / CIP 108061 / JCM 11494 / NBRC 100937 / ID131577</strain>
    </source>
</reference>
<dbReference type="Pfam" id="PF01408">
    <property type="entry name" value="GFO_IDH_MocA"/>
    <property type="match status" value="1"/>
</dbReference>
<dbReference type="EMBL" id="CP001854">
    <property type="protein sequence ID" value="ADB52461.1"/>
    <property type="molecule type" value="Genomic_DNA"/>
</dbReference>
<dbReference type="AlphaFoldDB" id="D3F4K4"/>
<name>D3F4K4_CONWI</name>
<dbReference type="GO" id="GO:0000166">
    <property type="term" value="F:nucleotide binding"/>
    <property type="evidence" value="ECO:0007669"/>
    <property type="project" value="InterPro"/>
</dbReference>